<dbReference type="EMBL" id="QZFU01000036">
    <property type="protein sequence ID" value="RJO70885.1"/>
    <property type="molecule type" value="Genomic_DNA"/>
</dbReference>
<proteinExistence type="predicted"/>
<protein>
    <submittedName>
        <fullName evidence="1">Uncharacterized protein</fullName>
    </submittedName>
</protein>
<evidence type="ECO:0000313" key="1">
    <source>
        <dbReference type="EMBL" id="RJO70885.1"/>
    </source>
</evidence>
<name>A0A3A4KDE0_9NOCA</name>
<dbReference type="AlphaFoldDB" id="A0A3A4KDE0"/>
<keyword evidence="2" id="KW-1185">Reference proteome</keyword>
<accession>A0A3A4KDE0</accession>
<evidence type="ECO:0000313" key="2">
    <source>
        <dbReference type="Proteomes" id="UP000266677"/>
    </source>
</evidence>
<comment type="caution">
    <text evidence="1">The sequence shown here is derived from an EMBL/GenBank/DDBJ whole genome shotgun (WGS) entry which is preliminary data.</text>
</comment>
<dbReference type="Proteomes" id="UP000266677">
    <property type="component" value="Unassembled WGS sequence"/>
</dbReference>
<gene>
    <name evidence="1" type="ORF">D5S18_27265</name>
</gene>
<organism evidence="1 2">
    <name type="scientific">Nocardia panacis</name>
    <dbReference type="NCBI Taxonomy" id="2340916"/>
    <lineage>
        <taxon>Bacteria</taxon>
        <taxon>Bacillati</taxon>
        <taxon>Actinomycetota</taxon>
        <taxon>Actinomycetes</taxon>
        <taxon>Mycobacteriales</taxon>
        <taxon>Nocardiaceae</taxon>
        <taxon>Nocardia</taxon>
    </lineage>
</organism>
<reference evidence="1 2" key="1">
    <citation type="submission" date="2018-09" db="EMBL/GenBank/DDBJ databases">
        <title>YIM PH21274 draft genome.</title>
        <authorList>
            <person name="Miao C."/>
        </authorList>
    </citation>
    <scope>NUCLEOTIDE SEQUENCE [LARGE SCALE GENOMIC DNA]</scope>
    <source>
        <strain evidence="1 2">YIM PH 21724</strain>
    </source>
</reference>
<sequence>MASAVLGFAAPAQAATSIDIGAVGPANIAVDYSCEPSSGVVAIRAMVGDPNADAPSADGTQTAVTCDGGTHNAIVGLVGTPVAAGQTVQVRVALVDRDEIVVTGQAKLLSLA</sequence>